<dbReference type="InterPro" id="IPR015422">
    <property type="entry name" value="PyrdxlP-dep_Trfase_small"/>
</dbReference>
<evidence type="ECO:0000256" key="5">
    <source>
        <dbReference type="ARBA" id="ARBA00023239"/>
    </source>
</evidence>
<evidence type="ECO:0000256" key="4">
    <source>
        <dbReference type="ARBA" id="ARBA00022898"/>
    </source>
</evidence>
<dbReference type="PANTHER" id="PTHR45677:SF8">
    <property type="entry name" value="CYSTEINE SULFINIC ACID DECARBOXYLASE"/>
    <property type="match status" value="1"/>
</dbReference>
<dbReference type="AlphaFoldDB" id="A0A4Q0YQ48"/>
<dbReference type="CDD" id="cd06450">
    <property type="entry name" value="DOPA_deC_like"/>
    <property type="match status" value="1"/>
</dbReference>
<dbReference type="InterPro" id="IPR015424">
    <property type="entry name" value="PyrdxlP-dep_Trfase"/>
</dbReference>
<dbReference type="Gene3D" id="3.90.1150.10">
    <property type="entry name" value="Aspartate Aminotransferase, domain 1"/>
    <property type="match status" value="2"/>
</dbReference>
<comment type="similarity">
    <text evidence="2 7">Belongs to the group II decarboxylase family.</text>
</comment>
<dbReference type="InterPro" id="IPR021115">
    <property type="entry name" value="Pyridoxal-P_BS"/>
</dbReference>
<dbReference type="InterPro" id="IPR015421">
    <property type="entry name" value="PyrdxlP-dep_Trfase_major"/>
</dbReference>
<evidence type="ECO:0008006" key="10">
    <source>
        <dbReference type="Google" id="ProtNLM"/>
    </source>
</evidence>
<evidence type="ECO:0000256" key="7">
    <source>
        <dbReference type="RuleBase" id="RU000382"/>
    </source>
</evidence>
<sequence length="553" mass="59954">MQRACLERGLIIEKGGREGSVLRFLPPIIISFEEIDFALRVMREAVISTAGPMEPQLTKENMLAEWKQHFIHTGPGGADSFEASMNKVTHTLKQIFEQADAPYSGMDPKVLASLISQQQMGETPLPLDTVIEQTGDLIGRNSILVQHPHCIAHLHTPPMLPAVVAEAFITALNQSMDSWDQASAATYVEQKVVDWLAEQYELGGGSDGIFTSGATQSNLMGLLIARDNAVKKISGESVQKQGLPSYADKLRIVCSGKTHFTVQKSASLLGLGESSVVCVGTKENGAIEVTEVQETVAALKAEGLIPFAVVGTAGTTDHGAIDDLAALADIAEIEDLWFHVDAAYGGALVLSRHKSRLKGIERADSLSVDFHKLFFQPISCGAVLLKDGLNFNYLLHHADYLNREDDVLPNLVDKSIATTRRFDALKVLMTMQNVGPQALGNMVDHLINQAQQVADIVGHRPEFELLADPALSTVLFRYVGMACEGINTCQFNRQLRLEALVKGDAVLGETTVNGKAALKFTILNPCLEMAHFEQLLDNISQLADSMSGQISAS</sequence>
<evidence type="ECO:0000256" key="6">
    <source>
        <dbReference type="PIRSR" id="PIRSR602129-50"/>
    </source>
</evidence>
<dbReference type="GO" id="GO:0030170">
    <property type="term" value="F:pyridoxal phosphate binding"/>
    <property type="evidence" value="ECO:0007669"/>
    <property type="project" value="InterPro"/>
</dbReference>
<dbReference type="Proteomes" id="UP000290287">
    <property type="component" value="Unassembled WGS sequence"/>
</dbReference>
<evidence type="ECO:0000256" key="2">
    <source>
        <dbReference type="ARBA" id="ARBA00009533"/>
    </source>
</evidence>
<dbReference type="Gene3D" id="1.20.1650.10">
    <property type="entry name" value="PLP-dependent transferases"/>
    <property type="match status" value="1"/>
</dbReference>
<reference evidence="8 9" key="1">
    <citation type="submission" date="2017-10" db="EMBL/GenBank/DDBJ databases">
        <title>Nyctiphanis sp. nov., isolated from the stomach of the euphausiid Nyctiphanes simplex (Hansen, 1911) in the Gulf of California.</title>
        <authorList>
            <person name="Gomez-Gil B."/>
            <person name="Aguilar-Mendez M."/>
            <person name="Lopez-Cortes A."/>
            <person name="Gomez-Gutierrez J."/>
            <person name="Roque A."/>
            <person name="Lang E."/>
            <person name="Gonzalez-Castillo A."/>
        </authorList>
    </citation>
    <scope>NUCLEOTIDE SEQUENCE [LARGE SCALE GENOMIC DNA]</scope>
    <source>
        <strain evidence="8 9">CAIM 600</strain>
    </source>
</reference>
<dbReference type="PROSITE" id="PS00392">
    <property type="entry name" value="DDC_GAD_HDC_YDC"/>
    <property type="match status" value="1"/>
</dbReference>
<keyword evidence="5 7" id="KW-0456">Lyase</keyword>
<evidence type="ECO:0000313" key="8">
    <source>
        <dbReference type="EMBL" id="RXJ71161.1"/>
    </source>
</evidence>
<protein>
    <recommendedName>
        <fullName evidence="10">L-2,4-diaminobutyrate decarboxylase</fullName>
    </recommendedName>
</protein>
<accession>A0A4Q0YQ48</accession>
<dbReference type="GO" id="GO:0016831">
    <property type="term" value="F:carboxy-lyase activity"/>
    <property type="evidence" value="ECO:0007669"/>
    <property type="project" value="UniProtKB-KW"/>
</dbReference>
<feature type="modified residue" description="N6-(pyridoxal phosphate)lysine" evidence="6">
    <location>
        <position position="372"/>
    </location>
</feature>
<dbReference type="PANTHER" id="PTHR45677">
    <property type="entry name" value="GLUTAMATE DECARBOXYLASE-RELATED"/>
    <property type="match status" value="1"/>
</dbReference>
<comment type="cofactor">
    <cofactor evidence="1 6 7">
        <name>pyridoxal 5'-phosphate</name>
        <dbReference type="ChEBI" id="CHEBI:597326"/>
    </cofactor>
</comment>
<gene>
    <name evidence="8" type="ORF">CS022_21550</name>
</gene>
<dbReference type="Gene3D" id="3.40.640.10">
    <property type="entry name" value="Type I PLP-dependent aspartate aminotransferase-like (Major domain)"/>
    <property type="match status" value="1"/>
</dbReference>
<organism evidence="8 9">
    <name type="scientific">Veronia nyctiphanis</name>
    <dbReference type="NCBI Taxonomy" id="1278244"/>
    <lineage>
        <taxon>Bacteria</taxon>
        <taxon>Pseudomonadati</taxon>
        <taxon>Pseudomonadota</taxon>
        <taxon>Gammaproteobacteria</taxon>
        <taxon>Vibrionales</taxon>
        <taxon>Vibrionaceae</taxon>
        <taxon>Veronia</taxon>
    </lineage>
</organism>
<keyword evidence="3" id="KW-0210">Decarboxylase</keyword>
<dbReference type="InterPro" id="IPR002129">
    <property type="entry name" value="PyrdxlP-dep_de-COase"/>
</dbReference>
<dbReference type="GO" id="GO:0019752">
    <property type="term" value="P:carboxylic acid metabolic process"/>
    <property type="evidence" value="ECO:0007669"/>
    <property type="project" value="InterPro"/>
</dbReference>
<keyword evidence="4 6" id="KW-0663">Pyridoxal phosphate</keyword>
<evidence type="ECO:0000256" key="1">
    <source>
        <dbReference type="ARBA" id="ARBA00001933"/>
    </source>
</evidence>
<dbReference type="GO" id="GO:0005737">
    <property type="term" value="C:cytoplasm"/>
    <property type="evidence" value="ECO:0007669"/>
    <property type="project" value="TreeGrafter"/>
</dbReference>
<dbReference type="EMBL" id="PEIB01000040">
    <property type="protein sequence ID" value="RXJ71161.1"/>
    <property type="molecule type" value="Genomic_DNA"/>
</dbReference>
<keyword evidence="9" id="KW-1185">Reference proteome</keyword>
<dbReference type="Pfam" id="PF00282">
    <property type="entry name" value="Pyridoxal_deC"/>
    <property type="match status" value="1"/>
</dbReference>
<proteinExistence type="inferred from homology"/>
<evidence type="ECO:0000313" key="9">
    <source>
        <dbReference type="Proteomes" id="UP000290287"/>
    </source>
</evidence>
<name>A0A4Q0YQ48_9GAMM</name>
<comment type="caution">
    <text evidence="8">The sequence shown here is derived from an EMBL/GenBank/DDBJ whole genome shotgun (WGS) entry which is preliminary data.</text>
</comment>
<evidence type="ECO:0000256" key="3">
    <source>
        <dbReference type="ARBA" id="ARBA00022793"/>
    </source>
</evidence>
<dbReference type="SUPFAM" id="SSF53383">
    <property type="entry name" value="PLP-dependent transferases"/>
    <property type="match status" value="2"/>
</dbReference>